<reference evidence="1" key="1">
    <citation type="submission" date="2019-05" db="EMBL/GenBank/DDBJ databases">
        <authorList>
            <consortium name="Pathogen Informatics"/>
        </authorList>
    </citation>
    <scope>NUCLEOTIDE SEQUENCE [LARGE SCALE GENOMIC DNA]</scope>
    <source>
        <strain evidence="1">NCTC12965</strain>
    </source>
</reference>
<proteinExistence type="predicted"/>
<name>A0A4U9UWF2_SERFO</name>
<sequence>MNPRLLTRLSGVLVLGIASFTVQAKLTVVADLGGQSTATYFEGINSQGREWSRSLFPRR</sequence>
<dbReference type="AlphaFoldDB" id="A0A4U9UWF2"/>
<accession>A0A4U9UWF2</accession>
<dbReference type="EMBL" id="CABEEZ010000095">
    <property type="protein sequence ID" value="VTR37427.1"/>
    <property type="molecule type" value="Genomic_DNA"/>
</dbReference>
<gene>
    <name evidence="1" type="ORF">NCTC12965_04072</name>
</gene>
<organism evidence="1">
    <name type="scientific">Serratia fonticola</name>
    <dbReference type="NCBI Taxonomy" id="47917"/>
    <lineage>
        <taxon>Bacteria</taxon>
        <taxon>Pseudomonadati</taxon>
        <taxon>Pseudomonadota</taxon>
        <taxon>Gammaproteobacteria</taxon>
        <taxon>Enterobacterales</taxon>
        <taxon>Yersiniaceae</taxon>
        <taxon>Serratia</taxon>
    </lineage>
</organism>
<evidence type="ECO:0000313" key="1">
    <source>
        <dbReference type="EMBL" id="VTR37427.1"/>
    </source>
</evidence>
<protein>
    <submittedName>
        <fullName evidence="1">Uncharacterized protein</fullName>
    </submittedName>
</protein>